<reference evidence="2" key="1">
    <citation type="submission" date="2021-10" db="EMBL/GenBank/DDBJ databases">
        <title>De novo Genome Assembly of Clathrus columnatus (Basidiomycota, Fungi) Using Illumina and Nanopore Sequence Data.</title>
        <authorList>
            <person name="Ogiso-Tanaka E."/>
            <person name="Itagaki H."/>
            <person name="Hosoya T."/>
            <person name="Hosaka K."/>
        </authorList>
    </citation>
    <scope>NUCLEOTIDE SEQUENCE</scope>
    <source>
        <strain evidence="2">MO-923</strain>
    </source>
</reference>
<protein>
    <submittedName>
        <fullName evidence="2">Uncharacterized protein</fullName>
    </submittedName>
</protein>
<keyword evidence="3" id="KW-1185">Reference proteome</keyword>
<organism evidence="2 3">
    <name type="scientific">Clathrus columnatus</name>
    <dbReference type="NCBI Taxonomy" id="1419009"/>
    <lineage>
        <taxon>Eukaryota</taxon>
        <taxon>Fungi</taxon>
        <taxon>Dikarya</taxon>
        <taxon>Basidiomycota</taxon>
        <taxon>Agaricomycotina</taxon>
        <taxon>Agaricomycetes</taxon>
        <taxon>Phallomycetidae</taxon>
        <taxon>Phallales</taxon>
        <taxon>Clathraceae</taxon>
        <taxon>Clathrus</taxon>
    </lineage>
</organism>
<gene>
    <name evidence="2" type="ORF">Clacol_006460</name>
</gene>
<evidence type="ECO:0000256" key="1">
    <source>
        <dbReference type="SAM" id="MobiDB-lite"/>
    </source>
</evidence>
<dbReference type="EMBL" id="BPWL01000007">
    <property type="protein sequence ID" value="GJJ12219.1"/>
    <property type="molecule type" value="Genomic_DNA"/>
</dbReference>
<evidence type="ECO:0000313" key="3">
    <source>
        <dbReference type="Proteomes" id="UP001050691"/>
    </source>
</evidence>
<evidence type="ECO:0000313" key="2">
    <source>
        <dbReference type="EMBL" id="GJJ12219.1"/>
    </source>
</evidence>
<name>A0AAV5AHR5_9AGAM</name>
<sequence>MPDKTGTTKTSTKRRKSANNSIPSKKRKLQTGAYPSGKGKPKQRAYEKDTIPIPDIPESDEEFHVSEDDIDFFRESVPTFLTNLDTKAISRQVVVKPSLFLFQR</sequence>
<feature type="region of interest" description="Disordered" evidence="1">
    <location>
        <begin position="1"/>
        <end position="58"/>
    </location>
</feature>
<dbReference type="Proteomes" id="UP001050691">
    <property type="component" value="Unassembled WGS sequence"/>
</dbReference>
<comment type="caution">
    <text evidence="2">The sequence shown here is derived from an EMBL/GenBank/DDBJ whole genome shotgun (WGS) entry which is preliminary data.</text>
</comment>
<accession>A0AAV5AHR5</accession>
<feature type="compositionally biased region" description="Low complexity" evidence="1">
    <location>
        <begin position="1"/>
        <end position="10"/>
    </location>
</feature>
<proteinExistence type="predicted"/>
<dbReference type="AlphaFoldDB" id="A0AAV5AHR5"/>